<name>A0A3L7ZPP6_PARDI</name>
<dbReference type="OrthoDB" id="9798107at2"/>
<dbReference type="InterPro" id="IPR005502">
    <property type="entry name" value="Ribosyl_crysJ1"/>
</dbReference>
<feature type="binding site" evidence="1">
    <location>
        <position position="197"/>
    </location>
    <ligand>
        <name>Mg(2+)</name>
        <dbReference type="ChEBI" id="CHEBI:18420"/>
        <label>1</label>
    </ligand>
</feature>
<dbReference type="PANTHER" id="PTHR16222">
    <property type="entry name" value="ADP-RIBOSYLGLYCOHYDROLASE"/>
    <property type="match status" value="1"/>
</dbReference>
<dbReference type="SUPFAM" id="SSF101478">
    <property type="entry name" value="ADP-ribosylglycohydrolase"/>
    <property type="match status" value="1"/>
</dbReference>
<feature type="binding site" evidence="1">
    <location>
        <position position="373"/>
    </location>
    <ligand>
        <name>Mg(2+)</name>
        <dbReference type="ChEBI" id="CHEBI:18420"/>
        <label>1</label>
    </ligand>
</feature>
<sequence length="434" mass="49086">MTSARYKEYISKYNLRRFVDAHRQIYSSALNEIRSGEKQSHWMWYIFPQFRGLGHSRNAEYYGIADRDEAVMFLHHPLLGRNLHEITMAMLTIDEKSAEEILGGIDALKFRSSMTLFDNICPNDIFSDALQKYYDGKVDEHTLEMLQTGKVGNEQLISGGIIGAIIGDIVGSFYESRYRNPKSTNIALFTEGSRFTDDTVMSLAVADWLLSGELLQKTMPDWGLKFPHRGYGGMFYKWLYINKAKEPYNSFGNGAGMRVSPCGYYATSIEEALDLAKQSAEVTHNHPEGIKGAQAIASAIFLARQHKSKDEICKYIEQNFGYNLHRSCDEIRPTYQFDVTCQGSCPEAIIAFLDSHDYESAIRLAVSLGGDSDTIACMTGGIAAAYYGIPSWLVKYVTVEFLPQYIRDIIAKFDKVCAERIAIQSKFDNKETNR</sequence>
<keyword evidence="1" id="KW-0479">Metal-binding</keyword>
<dbReference type="AlphaFoldDB" id="A0A3L7ZPP6"/>
<comment type="cofactor">
    <cofactor evidence="1">
        <name>Mg(2+)</name>
        <dbReference type="ChEBI" id="CHEBI:18420"/>
    </cofactor>
    <text evidence="1">Binds 2 magnesium ions per subunit.</text>
</comment>
<reference evidence="2 3" key="1">
    <citation type="submission" date="2018-09" db="EMBL/GenBank/DDBJ databases">
        <title>Murine metabolic-syndrome-specific gut microbial biobank.</title>
        <authorList>
            <person name="Liu C."/>
        </authorList>
    </citation>
    <scope>NUCLEOTIDE SEQUENCE [LARGE SCALE GENOMIC DNA]</scope>
    <source>
        <strain evidence="2 3">8-P5</strain>
    </source>
</reference>
<keyword evidence="1" id="KW-0460">Magnesium</keyword>
<feature type="binding site" evidence="1">
    <location>
        <position position="198"/>
    </location>
    <ligand>
        <name>Mg(2+)</name>
        <dbReference type="ChEBI" id="CHEBI:18420"/>
        <label>1</label>
    </ligand>
</feature>
<accession>A0A3L7ZPP6</accession>
<comment type="caution">
    <text evidence="2">The sequence shown here is derived from an EMBL/GenBank/DDBJ whole genome shotgun (WGS) entry which is preliminary data.</text>
</comment>
<protein>
    <submittedName>
        <fullName evidence="2">DUF1810 family protein</fullName>
    </submittedName>
</protein>
<evidence type="ECO:0000313" key="3">
    <source>
        <dbReference type="Proteomes" id="UP000278164"/>
    </source>
</evidence>
<dbReference type="InterPro" id="IPR014937">
    <property type="entry name" value="DUF1810"/>
</dbReference>
<dbReference type="InterPro" id="IPR036287">
    <property type="entry name" value="Rv1873-like_sf"/>
</dbReference>
<gene>
    <name evidence="2" type="ORF">D7V78_11065</name>
</gene>
<dbReference type="Proteomes" id="UP000278164">
    <property type="component" value="Unassembled WGS sequence"/>
</dbReference>
<dbReference type="Gene3D" id="1.10.4080.10">
    <property type="entry name" value="ADP-ribosylation/Crystallin J1"/>
    <property type="match status" value="1"/>
</dbReference>
<dbReference type="Gene3D" id="1.25.40.380">
    <property type="entry name" value="Protein of unknown function DUF1810"/>
    <property type="match status" value="1"/>
</dbReference>
<feature type="binding site" evidence="1">
    <location>
        <position position="371"/>
    </location>
    <ligand>
        <name>Mg(2+)</name>
        <dbReference type="ChEBI" id="CHEBI:18420"/>
        <label>1</label>
    </ligand>
</feature>
<feature type="binding site" evidence="1">
    <location>
        <position position="374"/>
    </location>
    <ligand>
        <name>Mg(2+)</name>
        <dbReference type="ChEBI" id="CHEBI:18420"/>
        <label>1</label>
    </ligand>
</feature>
<dbReference type="PANTHER" id="PTHR16222:SF12">
    <property type="entry name" value="ADP-RIBOSYLGLYCOHYDROLASE-RELATED"/>
    <property type="match status" value="1"/>
</dbReference>
<dbReference type="Pfam" id="PF03747">
    <property type="entry name" value="ADP_ribosyl_GH"/>
    <property type="match status" value="1"/>
</dbReference>
<dbReference type="EMBL" id="RAYI01000019">
    <property type="protein sequence ID" value="RLT73241.1"/>
    <property type="molecule type" value="Genomic_DNA"/>
</dbReference>
<evidence type="ECO:0000313" key="2">
    <source>
        <dbReference type="EMBL" id="RLT73241.1"/>
    </source>
</evidence>
<dbReference type="RefSeq" id="WP_121736261.1">
    <property type="nucleotide sequence ID" value="NZ_QXXG01000002.1"/>
</dbReference>
<dbReference type="InterPro" id="IPR050792">
    <property type="entry name" value="ADP-ribosylglycohydrolase"/>
</dbReference>
<dbReference type="InterPro" id="IPR036705">
    <property type="entry name" value="Ribosyl_crysJ1_sf"/>
</dbReference>
<dbReference type="Pfam" id="PF08837">
    <property type="entry name" value="DUF1810"/>
    <property type="match status" value="1"/>
</dbReference>
<dbReference type="SUPFAM" id="SSF140736">
    <property type="entry name" value="Rv1873-like"/>
    <property type="match status" value="1"/>
</dbReference>
<dbReference type="GO" id="GO:0046872">
    <property type="term" value="F:metal ion binding"/>
    <property type="evidence" value="ECO:0007669"/>
    <property type="project" value="UniProtKB-KW"/>
</dbReference>
<feature type="binding site" evidence="1">
    <location>
        <position position="196"/>
    </location>
    <ligand>
        <name>Mg(2+)</name>
        <dbReference type="ChEBI" id="CHEBI:18420"/>
        <label>1</label>
    </ligand>
</feature>
<organism evidence="2 3">
    <name type="scientific">Parabacteroides distasonis</name>
    <dbReference type="NCBI Taxonomy" id="823"/>
    <lineage>
        <taxon>Bacteria</taxon>
        <taxon>Pseudomonadati</taxon>
        <taxon>Bacteroidota</taxon>
        <taxon>Bacteroidia</taxon>
        <taxon>Bacteroidales</taxon>
        <taxon>Tannerellaceae</taxon>
        <taxon>Parabacteroides</taxon>
    </lineage>
</organism>
<proteinExistence type="predicted"/>
<evidence type="ECO:0000256" key="1">
    <source>
        <dbReference type="PIRSR" id="PIRSR605502-1"/>
    </source>
</evidence>